<name>A0A7I9V597_9ACTN</name>
<proteinExistence type="predicted"/>
<dbReference type="EMBL" id="BJOV01000002">
    <property type="protein sequence ID" value="GEE00191.1"/>
    <property type="molecule type" value="Genomic_DNA"/>
</dbReference>
<dbReference type="Proteomes" id="UP000444960">
    <property type="component" value="Unassembled WGS sequence"/>
</dbReference>
<evidence type="ECO:0000313" key="1">
    <source>
        <dbReference type="EMBL" id="GEE00191.1"/>
    </source>
</evidence>
<protein>
    <recommendedName>
        <fullName evidence="3">Capsid maturation protease</fullName>
    </recommendedName>
</protein>
<sequence length="290" mass="31696">MTPTEVRALLAELDRRLGRDLAGFWRAIAQSDPAQFRALLVDAYPEIIAPYEATAIELGTQWYDESPSTTPYRAKPVGLAPPQQLSESALWALNSTSGEAGLTVLLGSASRTLMNGLRDTVVANAAAEPGARWVRHASANACSFCRMLCTRHVGPNATFYRSEDASTRVVGRSIDLTVADRRAIAAGLMTREEALASRAYYSDSRAAAKVGRSVGEAKLRRPRGTRDLGEKYHDNCHCLSVMVRPGGSYTPPPYVDDWNEQYIQAREAAGGDTTKIITEMDRMSRGARTR</sequence>
<evidence type="ECO:0000313" key="2">
    <source>
        <dbReference type="Proteomes" id="UP000444960"/>
    </source>
</evidence>
<keyword evidence="2" id="KW-1185">Reference proteome</keyword>
<gene>
    <name evidence="1" type="ORF">nbrc107696_06370</name>
</gene>
<dbReference type="OrthoDB" id="3194844at2"/>
<accession>A0A7I9V597</accession>
<organism evidence="1 2">
    <name type="scientific">Gordonia spumicola</name>
    <dbReference type="NCBI Taxonomy" id="589161"/>
    <lineage>
        <taxon>Bacteria</taxon>
        <taxon>Bacillati</taxon>
        <taxon>Actinomycetota</taxon>
        <taxon>Actinomycetes</taxon>
        <taxon>Mycobacteriales</taxon>
        <taxon>Gordoniaceae</taxon>
        <taxon>Gordonia</taxon>
    </lineage>
</organism>
<dbReference type="AlphaFoldDB" id="A0A7I9V597"/>
<dbReference type="InterPro" id="IPR057369">
    <property type="entry name" value="VG15"/>
</dbReference>
<reference evidence="2" key="1">
    <citation type="submission" date="2019-06" db="EMBL/GenBank/DDBJ databases">
        <title>Gordonia isolated from sludge of a wastewater treatment plant.</title>
        <authorList>
            <person name="Tamura T."/>
            <person name="Aoyama K."/>
            <person name="Kang Y."/>
            <person name="Saito S."/>
            <person name="Akiyama N."/>
            <person name="Yazawa K."/>
            <person name="Gonoi T."/>
            <person name="Mikami Y."/>
        </authorList>
    </citation>
    <scope>NUCLEOTIDE SEQUENCE [LARGE SCALE GENOMIC DNA]</scope>
    <source>
        <strain evidence="2">NBRC 107696</strain>
    </source>
</reference>
<evidence type="ECO:0008006" key="3">
    <source>
        <dbReference type="Google" id="ProtNLM"/>
    </source>
</evidence>
<dbReference type="Pfam" id="PF25310">
    <property type="entry name" value="VG15"/>
    <property type="match status" value="2"/>
</dbReference>
<dbReference type="RefSeq" id="WP_161894119.1">
    <property type="nucleotide sequence ID" value="NZ_BJOV01000002.1"/>
</dbReference>
<comment type="caution">
    <text evidence="1">The sequence shown here is derived from an EMBL/GenBank/DDBJ whole genome shotgun (WGS) entry which is preliminary data.</text>
</comment>